<dbReference type="PROSITE" id="PS51462">
    <property type="entry name" value="NUDIX"/>
    <property type="match status" value="1"/>
</dbReference>
<dbReference type="PROSITE" id="PS00893">
    <property type="entry name" value="NUDIX_BOX"/>
    <property type="match status" value="1"/>
</dbReference>
<feature type="domain" description="Nudix hydrolase" evidence="4">
    <location>
        <begin position="13"/>
        <end position="155"/>
    </location>
</feature>
<organism evidence="5 6">
    <name type="scientific">Candidatus Bealeia paramacronuclearis</name>
    <dbReference type="NCBI Taxonomy" id="1921001"/>
    <lineage>
        <taxon>Bacteria</taxon>
        <taxon>Pseudomonadati</taxon>
        <taxon>Pseudomonadota</taxon>
        <taxon>Alphaproteobacteria</taxon>
        <taxon>Holosporales</taxon>
        <taxon>Holosporaceae</taxon>
        <taxon>Candidatus Bealeia</taxon>
    </lineage>
</organism>
<dbReference type="InterPro" id="IPR022927">
    <property type="entry name" value="RppH"/>
</dbReference>
<sequence>MINQDEDFDWDPNYRLGVGMMLVNQKNQVFLGQRRDNKDDAWQMPQGGITLHEDPDHAMLRELVEEIGTRNVEIIVKSKSWYKYNLPDELANRLWRGRYKGQQQLWYALRFRGKDHEININTYHPEFSKWQWFEKYQVLDLIVPFKRSLYRQVFEDLWPFVEKHPKD</sequence>
<dbReference type="EC" id="3.6.1.-" evidence="3"/>
<keyword evidence="2 3" id="KW-0378">Hydrolase</keyword>
<comment type="cofactor">
    <cofactor evidence="3">
        <name>a divalent metal cation</name>
        <dbReference type="ChEBI" id="CHEBI:60240"/>
    </cofactor>
</comment>
<dbReference type="Pfam" id="PF00293">
    <property type="entry name" value="NUDIX"/>
    <property type="match status" value="1"/>
</dbReference>
<protein>
    <recommendedName>
        <fullName evidence="3">RNA pyrophosphohydrolase</fullName>
        <ecNumber evidence="3">3.6.1.-</ecNumber>
    </recommendedName>
    <alternativeName>
        <fullName evidence="3">(Di)nucleoside polyphosphate hydrolase</fullName>
    </alternativeName>
</protein>
<reference evidence="5 6" key="1">
    <citation type="journal article" date="2024" name="Environ. Microbiol.">
        <title>Novel evolutionary insights on the interactions of the Holosporales (Alphaproteobacteria) with eukaryotic hosts from comparative genomics.</title>
        <authorList>
            <person name="Giovannini M."/>
            <person name="Petroni G."/>
            <person name="Castelli M."/>
        </authorList>
    </citation>
    <scope>NUCLEOTIDE SEQUENCE [LARGE SCALE GENOMIC DNA]</scope>
    <source>
        <strain evidence="5 6">US_Bl 15I1</strain>
    </source>
</reference>
<evidence type="ECO:0000256" key="1">
    <source>
        <dbReference type="ARBA" id="ARBA00001946"/>
    </source>
</evidence>
<dbReference type="SUPFAM" id="SSF55811">
    <property type="entry name" value="Nudix"/>
    <property type="match status" value="1"/>
</dbReference>
<evidence type="ECO:0000256" key="2">
    <source>
        <dbReference type="ARBA" id="ARBA00022801"/>
    </source>
</evidence>
<dbReference type="HAMAP" id="MF_00298">
    <property type="entry name" value="Nudix_RppH"/>
    <property type="match status" value="1"/>
</dbReference>
<comment type="function">
    <text evidence="3">Accelerates the degradation of transcripts by removing pyrophosphate from the 5'-end of triphosphorylated RNA, leading to a more labile monophosphorylated state that can stimulate subsequent ribonuclease cleavage.</text>
</comment>
<name>A0ABZ2C0G0_9PROT</name>
<dbReference type="PANTHER" id="PTHR43046:SF14">
    <property type="entry name" value="MUTT_NUDIX FAMILY PROTEIN"/>
    <property type="match status" value="1"/>
</dbReference>
<evidence type="ECO:0000256" key="3">
    <source>
        <dbReference type="HAMAP-Rule" id="MF_00298"/>
    </source>
</evidence>
<dbReference type="RefSeq" id="WP_331256442.1">
    <property type="nucleotide sequence ID" value="NZ_CP133270.1"/>
</dbReference>
<evidence type="ECO:0000259" key="4">
    <source>
        <dbReference type="PROSITE" id="PS51462"/>
    </source>
</evidence>
<proteinExistence type="inferred from homology"/>
<feature type="short sequence motif" description="Nudix box" evidence="3">
    <location>
        <begin position="47"/>
        <end position="68"/>
    </location>
</feature>
<dbReference type="InterPro" id="IPR015797">
    <property type="entry name" value="NUDIX_hydrolase-like_dom_sf"/>
</dbReference>
<dbReference type="NCBIfam" id="NF001938">
    <property type="entry name" value="PRK00714.1-5"/>
    <property type="match status" value="1"/>
</dbReference>
<evidence type="ECO:0000313" key="5">
    <source>
        <dbReference type="EMBL" id="WVX65873.1"/>
    </source>
</evidence>
<dbReference type="CDD" id="cd03671">
    <property type="entry name" value="NUDIX_Ap4A_hydrolase_plant_like"/>
    <property type="match status" value="1"/>
</dbReference>
<dbReference type="InterPro" id="IPR020084">
    <property type="entry name" value="NUDIX_hydrolase_CS"/>
</dbReference>
<dbReference type="Gene3D" id="3.90.79.10">
    <property type="entry name" value="Nucleoside Triphosphate Pyrophosphohydrolase"/>
    <property type="match status" value="1"/>
</dbReference>
<keyword evidence="6" id="KW-1185">Reference proteome</keyword>
<dbReference type="PANTHER" id="PTHR43046">
    <property type="entry name" value="GDP-MANNOSE MANNOSYL HYDROLASE"/>
    <property type="match status" value="1"/>
</dbReference>
<dbReference type="Proteomes" id="UP001330434">
    <property type="component" value="Chromosome"/>
</dbReference>
<dbReference type="NCBIfam" id="NF001936">
    <property type="entry name" value="PRK00714.1-3"/>
    <property type="match status" value="1"/>
</dbReference>
<gene>
    <name evidence="3" type="primary">rppH</name>
    <name evidence="3" type="synonym">nudH</name>
    <name evidence="5" type="ORF">Bealeia1_00039</name>
</gene>
<accession>A0ABZ2C0G0</accession>
<evidence type="ECO:0000313" key="6">
    <source>
        <dbReference type="Proteomes" id="UP001330434"/>
    </source>
</evidence>
<comment type="similarity">
    <text evidence="3">Belongs to the Nudix hydrolase family. RppH subfamily.</text>
</comment>
<dbReference type="InterPro" id="IPR000086">
    <property type="entry name" value="NUDIX_hydrolase_dom"/>
</dbReference>
<comment type="cofactor">
    <cofactor evidence="1">
        <name>Mg(2+)</name>
        <dbReference type="ChEBI" id="CHEBI:18420"/>
    </cofactor>
</comment>
<dbReference type="EMBL" id="CP133270">
    <property type="protein sequence ID" value="WVX65873.1"/>
    <property type="molecule type" value="Genomic_DNA"/>
</dbReference>